<feature type="repeat" description="ANK" evidence="5">
    <location>
        <begin position="149"/>
        <end position="175"/>
    </location>
</feature>
<feature type="repeat" description="ANK" evidence="5">
    <location>
        <begin position="116"/>
        <end position="148"/>
    </location>
</feature>
<evidence type="ECO:0000256" key="3">
    <source>
        <dbReference type="ARBA" id="ARBA00022989"/>
    </source>
</evidence>
<organism evidence="8 9">
    <name type="scientific">Coleophoma cylindrospora</name>
    <dbReference type="NCBI Taxonomy" id="1849047"/>
    <lineage>
        <taxon>Eukaryota</taxon>
        <taxon>Fungi</taxon>
        <taxon>Dikarya</taxon>
        <taxon>Ascomycota</taxon>
        <taxon>Pezizomycotina</taxon>
        <taxon>Leotiomycetes</taxon>
        <taxon>Helotiales</taxon>
        <taxon>Dermateaceae</taxon>
        <taxon>Coleophoma</taxon>
    </lineage>
</organism>
<dbReference type="SUPFAM" id="SSF48403">
    <property type="entry name" value="Ankyrin repeat"/>
    <property type="match status" value="1"/>
</dbReference>
<dbReference type="STRING" id="1849047.A0A3D8Q764"/>
<dbReference type="OrthoDB" id="341259at2759"/>
<dbReference type="InterPro" id="IPR045863">
    <property type="entry name" value="CorA_TM1_TM2"/>
</dbReference>
<keyword evidence="9" id="KW-1185">Reference proteome</keyword>
<dbReference type="InterPro" id="IPR050829">
    <property type="entry name" value="CorA_MIT"/>
</dbReference>
<feature type="region of interest" description="Disordered" evidence="6">
    <location>
        <begin position="552"/>
        <end position="630"/>
    </location>
</feature>
<dbReference type="InterPro" id="IPR002523">
    <property type="entry name" value="MgTranspt_CorA/ZnTranspt_ZntB"/>
</dbReference>
<proteinExistence type="predicted"/>
<evidence type="ECO:0000256" key="7">
    <source>
        <dbReference type="SAM" id="Phobius"/>
    </source>
</evidence>
<evidence type="ECO:0000313" key="8">
    <source>
        <dbReference type="EMBL" id="RDW57478.1"/>
    </source>
</evidence>
<feature type="region of interest" description="Disordered" evidence="6">
    <location>
        <begin position="484"/>
        <end position="532"/>
    </location>
</feature>
<keyword evidence="4 7" id="KW-0472">Membrane</keyword>
<dbReference type="Gene3D" id="1.20.58.340">
    <property type="entry name" value="Magnesium transport protein CorA, transmembrane region"/>
    <property type="match status" value="1"/>
</dbReference>
<gene>
    <name evidence="8" type="ORF">BP6252_13738</name>
</gene>
<dbReference type="Pfam" id="PF12796">
    <property type="entry name" value="Ank_2"/>
    <property type="match status" value="2"/>
</dbReference>
<keyword evidence="5" id="KW-0040">ANK repeat</keyword>
<name>A0A3D8Q764_9HELO</name>
<feature type="compositionally biased region" description="Basic and acidic residues" evidence="6">
    <location>
        <begin position="617"/>
        <end position="630"/>
    </location>
</feature>
<dbReference type="PANTHER" id="PTHR47685:SF1">
    <property type="entry name" value="MAGNESIUM TRANSPORT PROTEIN CORA"/>
    <property type="match status" value="1"/>
</dbReference>
<feature type="repeat" description="ANK" evidence="5">
    <location>
        <begin position="82"/>
        <end position="114"/>
    </location>
</feature>
<feature type="transmembrane region" description="Helical" evidence="7">
    <location>
        <begin position="1027"/>
        <end position="1045"/>
    </location>
</feature>
<evidence type="ECO:0000256" key="2">
    <source>
        <dbReference type="ARBA" id="ARBA00022692"/>
    </source>
</evidence>
<evidence type="ECO:0000256" key="5">
    <source>
        <dbReference type="PROSITE-ProRule" id="PRU00023"/>
    </source>
</evidence>
<feature type="transmembrane region" description="Helical" evidence="7">
    <location>
        <begin position="984"/>
        <end position="1006"/>
    </location>
</feature>
<evidence type="ECO:0000256" key="4">
    <source>
        <dbReference type="ARBA" id="ARBA00023136"/>
    </source>
</evidence>
<dbReference type="PROSITE" id="PS50297">
    <property type="entry name" value="ANK_REP_REGION"/>
    <property type="match status" value="4"/>
</dbReference>
<dbReference type="EMBL" id="PDLM01000020">
    <property type="protein sequence ID" value="RDW57478.1"/>
    <property type="molecule type" value="Genomic_DNA"/>
</dbReference>
<evidence type="ECO:0000313" key="9">
    <source>
        <dbReference type="Proteomes" id="UP000256645"/>
    </source>
</evidence>
<reference evidence="8 9" key="1">
    <citation type="journal article" date="2018" name="IMA Fungus">
        <title>IMA Genome-F 9: Draft genome sequence of Annulohypoxylon stygium, Aspergillus mulundensis, Berkeleyomyces basicola (syn. Thielaviopsis basicola), Ceratocystis smalleyi, two Cercospora beticola strains, Coleophoma cylindrospora, Fusarium fracticaudum, Phialophora cf. hyalina, and Morchella septimelata.</title>
        <authorList>
            <person name="Wingfield B.D."/>
            <person name="Bills G.F."/>
            <person name="Dong Y."/>
            <person name="Huang W."/>
            <person name="Nel W.J."/>
            <person name="Swalarsk-Parry B.S."/>
            <person name="Vaghefi N."/>
            <person name="Wilken P.M."/>
            <person name="An Z."/>
            <person name="de Beer Z.W."/>
            <person name="De Vos L."/>
            <person name="Chen L."/>
            <person name="Duong T.A."/>
            <person name="Gao Y."/>
            <person name="Hammerbacher A."/>
            <person name="Kikkert J.R."/>
            <person name="Li Y."/>
            <person name="Li H."/>
            <person name="Li K."/>
            <person name="Li Q."/>
            <person name="Liu X."/>
            <person name="Ma X."/>
            <person name="Naidoo K."/>
            <person name="Pethybridge S.J."/>
            <person name="Sun J."/>
            <person name="Steenkamp E.T."/>
            <person name="van der Nest M.A."/>
            <person name="van Wyk S."/>
            <person name="Wingfield M.J."/>
            <person name="Xiong C."/>
            <person name="Yue Q."/>
            <person name="Zhang X."/>
        </authorList>
    </citation>
    <scope>NUCLEOTIDE SEQUENCE [LARGE SCALE GENOMIC DNA]</scope>
    <source>
        <strain evidence="8 9">BP6252</strain>
    </source>
</reference>
<comment type="subcellular location">
    <subcellularLocation>
        <location evidence="1">Membrane</location>
        <topology evidence="1">Multi-pass membrane protein</topology>
    </subcellularLocation>
</comment>
<dbReference type="Proteomes" id="UP000256645">
    <property type="component" value="Unassembled WGS sequence"/>
</dbReference>
<comment type="caution">
    <text evidence="8">The sequence shown here is derived from an EMBL/GenBank/DDBJ whole genome shotgun (WGS) entry which is preliminary data.</text>
</comment>
<keyword evidence="3 7" id="KW-1133">Transmembrane helix</keyword>
<dbReference type="PRINTS" id="PR01415">
    <property type="entry name" value="ANKYRIN"/>
</dbReference>
<dbReference type="InterPro" id="IPR036770">
    <property type="entry name" value="Ankyrin_rpt-contain_sf"/>
</dbReference>
<feature type="repeat" description="ANK" evidence="5">
    <location>
        <begin position="49"/>
        <end position="81"/>
    </location>
</feature>
<dbReference type="AlphaFoldDB" id="A0A3D8Q764"/>
<keyword evidence="2 7" id="KW-0812">Transmembrane</keyword>
<dbReference type="GO" id="GO:0046873">
    <property type="term" value="F:metal ion transmembrane transporter activity"/>
    <property type="evidence" value="ECO:0007669"/>
    <property type="project" value="InterPro"/>
</dbReference>
<dbReference type="GO" id="GO:0016020">
    <property type="term" value="C:membrane"/>
    <property type="evidence" value="ECO:0007669"/>
    <property type="project" value="UniProtKB-SubCell"/>
</dbReference>
<evidence type="ECO:0000256" key="1">
    <source>
        <dbReference type="ARBA" id="ARBA00004141"/>
    </source>
</evidence>
<evidence type="ECO:0000256" key="6">
    <source>
        <dbReference type="SAM" id="MobiDB-lite"/>
    </source>
</evidence>
<dbReference type="PROSITE" id="PS50088">
    <property type="entry name" value="ANK_REPEAT"/>
    <property type="match status" value="4"/>
</dbReference>
<dbReference type="Pfam" id="PF01544">
    <property type="entry name" value="CorA"/>
    <property type="match status" value="1"/>
</dbReference>
<dbReference type="Gene3D" id="1.25.40.20">
    <property type="entry name" value="Ankyrin repeat-containing domain"/>
    <property type="match status" value="2"/>
</dbReference>
<accession>A0A3D8Q764</accession>
<dbReference type="SMART" id="SM00248">
    <property type="entry name" value="ANK"/>
    <property type="match status" value="4"/>
</dbReference>
<dbReference type="PANTHER" id="PTHR47685">
    <property type="entry name" value="MAGNESIUM TRANSPORT PROTEIN CORA"/>
    <property type="match status" value="1"/>
</dbReference>
<dbReference type="SUPFAM" id="SSF144083">
    <property type="entry name" value="Magnesium transport protein CorA, transmembrane region"/>
    <property type="match status" value="1"/>
</dbReference>
<sequence length="1067" mass="119836">MSSTGVGSNPHAIFRIQNDSLLDAARLGDVRKLRQLLACGISLETRGDSGQTALHLAVAQSHEELVRCLLDEGADTEATSDNGEKPLHLGASLGHTSIVWILLESGADVESWNSKTQKTALHQAVCNKHIHTVNLLLDYGANIDAQIPSGETPLILAIKDGDVDTANLLLENGANESILLPNGLTAWDFVQQNDPMHVMLTKSRDSASNHAEEEVGPPKAAFLMGTAEDAPFTSYSIKGTNKANKTYACRGYEATLVDFFKDRPPVQEMASIQELLYGRGAKSIMRSAREAGMTREQPAFSWCYLPANNMEWVKTFIKRLSTEGRSDGTKIDKPTRESLGLTNTAGKHLRATTTNSSFMRPLCRKIEQGPIKRLGESTKGHVMLFMPYLHYEDLVGLEKTSRVMTVVNLEALQLRVPTDTYAGRPVYTRMSLKHVELDTLTRFKMDFEIDPDDNGYVIIKRWVPQYEQDLIWNHTRQLREERAKQLGWRRPASQTEPNIPAAAGVRPTESDATSSSSHFRENHRTAKRGILHTVKKSIVQKLEVVPNSFNKRKLKSPSVNSDEVPQDSAIHRDEESNGPSERARSPTSELQESRGIPRNTGLQSKMTSKAFGDGLPEVEKPVRKSDARDSAEIREAEWETKARTAELNTDLLNETLIKAYMVPSKYGAVPALQPRRTLDQYFYTHLPDTYKRDRDQVVYRYLEKEGQVPRIFMVDQLWLWILDEDTVISCCPQVWNSWDKQKYNTKSSTMNGPDRLRLLPEHIEPLGIRNMVLKAIETTDPSKIKSVYDLSNIIINSCASVFDQHRVPQAFQFLEFFERSIGKVTEKEAACFQDFRETIKEIGTRDDFQPDVLFDITAETELLVEIKDIRDELNILRMVLTDQEAVIKDFNESVAQLKGELTSPQEKQSVGHNEVLDSHVYRIQQMESLAANTHQAINHLLDLKQKQANASEARSARKQAEATRLMAEEAAKQSLDSARQGKTILVFTVITIIFLPLSFMAALFAINIDAYPLNDNGKLPLAWVMKYLITVSVAVSLSFGVLAFQQERIANGFGYAKDFVAARCGTK</sequence>
<dbReference type="InterPro" id="IPR002110">
    <property type="entry name" value="Ankyrin_rpt"/>
</dbReference>
<protein>
    <submittedName>
        <fullName evidence="8">Uncharacterized protein</fullName>
    </submittedName>
</protein>